<dbReference type="STRING" id="1423731.FC81_GL001725"/>
<evidence type="ECO:0000256" key="2">
    <source>
        <dbReference type="ARBA" id="ARBA00022692"/>
    </source>
</evidence>
<reference evidence="6 7" key="1">
    <citation type="journal article" date="2015" name="Genome Announc.">
        <title>Expanding the biotechnology potential of lactobacilli through comparative genomics of 213 strains and associated genera.</title>
        <authorList>
            <person name="Sun Z."/>
            <person name="Harris H.M."/>
            <person name="McCann A."/>
            <person name="Guo C."/>
            <person name="Argimon S."/>
            <person name="Zhang W."/>
            <person name="Yang X."/>
            <person name="Jeffery I.B."/>
            <person name="Cooney J.C."/>
            <person name="Kagawa T.F."/>
            <person name="Liu W."/>
            <person name="Song Y."/>
            <person name="Salvetti E."/>
            <person name="Wrobel A."/>
            <person name="Rasinkangas P."/>
            <person name="Parkhill J."/>
            <person name="Rea M.C."/>
            <person name="O'Sullivan O."/>
            <person name="Ritari J."/>
            <person name="Douillard F.P."/>
            <person name="Paul Ross R."/>
            <person name="Yang R."/>
            <person name="Briner A.E."/>
            <person name="Felis G.E."/>
            <person name="de Vos W.M."/>
            <person name="Barrangou R."/>
            <person name="Klaenhammer T.R."/>
            <person name="Caufield P.W."/>
            <person name="Cui Y."/>
            <person name="Zhang H."/>
            <person name="O'Toole P.W."/>
        </authorList>
    </citation>
    <scope>NUCLEOTIDE SEQUENCE [LARGE SCALE GENOMIC DNA]</scope>
    <source>
        <strain evidence="6 7">DSM 19910</strain>
    </source>
</reference>
<dbReference type="PATRIC" id="fig|1423731.3.peg.1768"/>
<name>A0A0R1M9M8_9LACO</name>
<sequence>MRKTARKGLNATILTVIMLGVGLQIAFSRSVTLNIIVMLICLAYLLYCRVAPQKLIIMLLIALPLAVGSWWSFIMFGVGDRWHSAWIYGSRVYAYLLLGAILTLTVQVKEILISLSLHAKLSETFVYGLLASFNLLQRIRQQFKLIQYSAQMRGKNYRPWQPALYLRIIIVALHWSEDLAEAMSSQGFSEGYPRTRTFEDPLPHWQWGLALGIIILYFWAAFFIHPW</sequence>
<keyword evidence="2 5" id="KW-0812">Transmembrane</keyword>
<evidence type="ECO:0000256" key="1">
    <source>
        <dbReference type="ARBA" id="ARBA00004141"/>
    </source>
</evidence>
<dbReference type="GO" id="GO:0005886">
    <property type="term" value="C:plasma membrane"/>
    <property type="evidence" value="ECO:0007669"/>
    <property type="project" value="UniProtKB-ARBA"/>
</dbReference>
<dbReference type="AlphaFoldDB" id="A0A0R1M9M8"/>
<feature type="transmembrane region" description="Helical" evidence="5">
    <location>
        <begin position="85"/>
        <end position="106"/>
    </location>
</feature>
<organism evidence="6 7">
    <name type="scientific">Liquorilactobacillus capillatus DSM 19910</name>
    <dbReference type="NCBI Taxonomy" id="1423731"/>
    <lineage>
        <taxon>Bacteria</taxon>
        <taxon>Bacillati</taxon>
        <taxon>Bacillota</taxon>
        <taxon>Bacilli</taxon>
        <taxon>Lactobacillales</taxon>
        <taxon>Lactobacillaceae</taxon>
        <taxon>Liquorilactobacillus</taxon>
    </lineage>
</organism>
<keyword evidence="3 5" id="KW-1133">Transmembrane helix</keyword>
<evidence type="ECO:0000256" key="5">
    <source>
        <dbReference type="SAM" id="Phobius"/>
    </source>
</evidence>
<dbReference type="EMBL" id="AZEF01000032">
    <property type="protein sequence ID" value="KRL00891.1"/>
    <property type="molecule type" value="Genomic_DNA"/>
</dbReference>
<feature type="transmembrane region" description="Helical" evidence="5">
    <location>
        <begin position="55"/>
        <end position="79"/>
    </location>
</feature>
<protein>
    <submittedName>
        <fullName evidence="6">ABC transporter permease</fullName>
    </submittedName>
</protein>
<proteinExistence type="predicted"/>
<evidence type="ECO:0000313" key="7">
    <source>
        <dbReference type="Proteomes" id="UP000051621"/>
    </source>
</evidence>
<evidence type="ECO:0000256" key="4">
    <source>
        <dbReference type="ARBA" id="ARBA00023136"/>
    </source>
</evidence>
<accession>A0A0R1M9M8</accession>
<dbReference type="Proteomes" id="UP000051621">
    <property type="component" value="Unassembled WGS sequence"/>
</dbReference>
<feature type="transmembrane region" description="Helical" evidence="5">
    <location>
        <begin position="31"/>
        <end position="48"/>
    </location>
</feature>
<dbReference type="RefSeq" id="WP_057745469.1">
    <property type="nucleotide sequence ID" value="NZ_AZEF01000032.1"/>
</dbReference>
<gene>
    <name evidence="6" type="ORF">FC81_GL001725</name>
</gene>
<comment type="subcellular location">
    <subcellularLocation>
        <location evidence="1">Membrane</location>
        <topology evidence="1">Multi-pass membrane protein</topology>
    </subcellularLocation>
</comment>
<dbReference type="InterPro" id="IPR003339">
    <property type="entry name" value="ABC/ECF_trnsptr_transmembrane"/>
</dbReference>
<feature type="transmembrane region" description="Helical" evidence="5">
    <location>
        <begin position="205"/>
        <end position="224"/>
    </location>
</feature>
<keyword evidence="4 5" id="KW-0472">Membrane</keyword>
<evidence type="ECO:0000256" key="3">
    <source>
        <dbReference type="ARBA" id="ARBA00022989"/>
    </source>
</evidence>
<feature type="transmembrane region" description="Helical" evidence="5">
    <location>
        <begin position="7"/>
        <end position="25"/>
    </location>
</feature>
<evidence type="ECO:0000313" key="6">
    <source>
        <dbReference type="EMBL" id="KRL00891.1"/>
    </source>
</evidence>
<keyword evidence="7" id="KW-1185">Reference proteome</keyword>
<dbReference type="OrthoDB" id="92887at2"/>
<comment type="caution">
    <text evidence="6">The sequence shown here is derived from an EMBL/GenBank/DDBJ whole genome shotgun (WGS) entry which is preliminary data.</text>
</comment>
<dbReference type="CDD" id="cd16914">
    <property type="entry name" value="EcfT"/>
    <property type="match status" value="1"/>
</dbReference>